<proteinExistence type="predicted"/>
<gene>
    <name evidence="2" type="ORF">Taro_034086</name>
</gene>
<dbReference type="OrthoDB" id="21595at2759"/>
<evidence type="ECO:0000256" key="1">
    <source>
        <dbReference type="SAM" id="MobiDB-lite"/>
    </source>
</evidence>
<protein>
    <submittedName>
        <fullName evidence="2">Uncharacterized protein</fullName>
    </submittedName>
</protein>
<reference evidence="2" key="1">
    <citation type="submission" date="2017-07" db="EMBL/GenBank/DDBJ databases">
        <title>Taro Niue Genome Assembly and Annotation.</title>
        <authorList>
            <person name="Atibalentja N."/>
            <person name="Keating K."/>
            <person name="Fields C.J."/>
        </authorList>
    </citation>
    <scope>NUCLEOTIDE SEQUENCE</scope>
    <source>
        <strain evidence="2">Niue_2</strain>
        <tissue evidence="2">Leaf</tissue>
    </source>
</reference>
<feature type="compositionally biased region" description="Basic and acidic residues" evidence="1">
    <location>
        <begin position="269"/>
        <end position="285"/>
    </location>
</feature>
<evidence type="ECO:0000313" key="3">
    <source>
        <dbReference type="Proteomes" id="UP000652761"/>
    </source>
</evidence>
<name>A0A843WAW9_COLES</name>
<organism evidence="2 3">
    <name type="scientific">Colocasia esculenta</name>
    <name type="common">Wild taro</name>
    <name type="synonym">Arum esculentum</name>
    <dbReference type="NCBI Taxonomy" id="4460"/>
    <lineage>
        <taxon>Eukaryota</taxon>
        <taxon>Viridiplantae</taxon>
        <taxon>Streptophyta</taxon>
        <taxon>Embryophyta</taxon>
        <taxon>Tracheophyta</taxon>
        <taxon>Spermatophyta</taxon>
        <taxon>Magnoliopsida</taxon>
        <taxon>Liliopsida</taxon>
        <taxon>Araceae</taxon>
        <taxon>Aroideae</taxon>
        <taxon>Colocasieae</taxon>
        <taxon>Colocasia</taxon>
    </lineage>
</organism>
<dbReference type="EMBL" id="NMUH01002661">
    <property type="protein sequence ID" value="MQM01334.1"/>
    <property type="molecule type" value="Genomic_DNA"/>
</dbReference>
<dbReference type="Proteomes" id="UP000652761">
    <property type="component" value="Unassembled WGS sequence"/>
</dbReference>
<sequence>MTPSEEDTLPPSEGRTMVASGGSHVVPQGHIHRDVKDVFSSLFRILVDPLGTVALAFDPIPLGGVWTPTFRMDLRLDEMMHLQDLLAFLIPFRLSTSEVGRKQKVQASVYKRRRKEMVVTYGPLIVNNHVRFGYLTTPIMFEDFPAIVGSPFFSGVISTVQDNAANKSTKKASRSFRHLKIHPDAVTGGIKSPSKNVAAKGDKPRPAQVQNYSVRVISFEVVVAVPSRRGQSKNYKVKRPSAATSTSSKSVIVGSLRVRLNGGQPIIPRKQEDSKVEVGIEQKIR</sequence>
<comment type="caution">
    <text evidence="2">The sequence shown here is derived from an EMBL/GenBank/DDBJ whole genome shotgun (WGS) entry which is preliminary data.</text>
</comment>
<accession>A0A843WAW9</accession>
<keyword evidence="3" id="KW-1185">Reference proteome</keyword>
<evidence type="ECO:0000313" key="2">
    <source>
        <dbReference type="EMBL" id="MQM01334.1"/>
    </source>
</evidence>
<dbReference type="AlphaFoldDB" id="A0A843WAW9"/>
<feature type="region of interest" description="Disordered" evidence="1">
    <location>
        <begin position="265"/>
        <end position="285"/>
    </location>
</feature>